<reference evidence="3" key="1">
    <citation type="submission" date="2020-03" db="EMBL/GenBank/DDBJ databases">
        <title>Draft sequencing of Paenibacilllus sp. S3N08.</title>
        <authorList>
            <person name="Kim D.-U."/>
        </authorList>
    </citation>
    <scope>NUCLEOTIDE SEQUENCE</scope>
    <source>
        <strain evidence="3">S3N08</strain>
    </source>
</reference>
<comment type="caution">
    <text evidence="3">The sequence shown here is derived from an EMBL/GenBank/DDBJ whole genome shotgun (WGS) entry which is preliminary data.</text>
</comment>
<evidence type="ECO:0000256" key="1">
    <source>
        <dbReference type="ARBA" id="ARBA00010613"/>
    </source>
</evidence>
<dbReference type="PROSITE" id="PS01227">
    <property type="entry name" value="UPF0012"/>
    <property type="match status" value="1"/>
</dbReference>
<organism evidence="3 4">
    <name type="scientific">Paenibacillus agricola</name>
    <dbReference type="NCBI Taxonomy" id="2716264"/>
    <lineage>
        <taxon>Bacteria</taxon>
        <taxon>Bacillati</taxon>
        <taxon>Bacillota</taxon>
        <taxon>Bacilli</taxon>
        <taxon>Bacillales</taxon>
        <taxon>Paenibacillaceae</taxon>
        <taxon>Paenibacillus</taxon>
    </lineage>
</organism>
<evidence type="ECO:0000313" key="4">
    <source>
        <dbReference type="Proteomes" id="UP001165962"/>
    </source>
</evidence>
<dbReference type="Gene3D" id="3.60.110.10">
    <property type="entry name" value="Carbon-nitrogen hydrolase"/>
    <property type="match status" value="1"/>
</dbReference>
<dbReference type="Proteomes" id="UP001165962">
    <property type="component" value="Unassembled WGS sequence"/>
</dbReference>
<keyword evidence="4" id="KW-1185">Reference proteome</keyword>
<feature type="domain" description="CN hydrolase" evidence="2">
    <location>
        <begin position="4"/>
        <end position="266"/>
    </location>
</feature>
<name>A0ABX0IZV7_9BACL</name>
<sequence length="296" mass="33256">MTTLTIASVQYGLGSRNGLTGIESAEHYWDGLASTIKEAAAQGANLVVFPEYVTAHLLAFTPAMSNEEACEYLDSFTAVYEKFFLEQSRETHMIIVGGTHICKEHDDYVNKAHMFFPDGRVETQNKFHLTPEEKQRWKLRGGNALNMIDTEWGKVAILTCYDIEFPEIARIAAKKGAELILCPSYTDTAAGYHRVRNCCQARAIENQFFVQLSGIVGSMSEPRPQIDEGHCQAGVFSSCDFPFPSDGILGVGTVNENMIVYTTIDFAQLRQNREHGIVAPFYDRRQDLYDREELDL</sequence>
<dbReference type="InterPro" id="IPR001110">
    <property type="entry name" value="UPF0012_CS"/>
</dbReference>
<accession>A0ABX0IZV7</accession>
<comment type="similarity">
    <text evidence="1">Belongs to the carbon-nitrogen hydrolase superfamily. NIT1/NIT2 family.</text>
</comment>
<dbReference type="Pfam" id="PF00795">
    <property type="entry name" value="CN_hydrolase"/>
    <property type="match status" value="1"/>
</dbReference>
<keyword evidence="3" id="KW-0378">Hydrolase</keyword>
<dbReference type="InterPro" id="IPR036526">
    <property type="entry name" value="C-N_Hydrolase_sf"/>
</dbReference>
<gene>
    <name evidence="3" type="ORF">G9U52_03865</name>
</gene>
<dbReference type="InterPro" id="IPR003010">
    <property type="entry name" value="C-N_Hydrolase"/>
</dbReference>
<protein>
    <submittedName>
        <fullName evidence="3">Carbon-nitrogen hydrolase family protein</fullName>
    </submittedName>
</protein>
<dbReference type="SUPFAM" id="SSF56317">
    <property type="entry name" value="Carbon-nitrogen hydrolase"/>
    <property type="match status" value="1"/>
</dbReference>
<dbReference type="PROSITE" id="PS50263">
    <property type="entry name" value="CN_HYDROLASE"/>
    <property type="match status" value="1"/>
</dbReference>
<dbReference type="PANTHER" id="PTHR23088">
    <property type="entry name" value="NITRILASE-RELATED"/>
    <property type="match status" value="1"/>
</dbReference>
<dbReference type="RefSeq" id="WP_166146352.1">
    <property type="nucleotide sequence ID" value="NZ_JAAOIW010000001.1"/>
</dbReference>
<proteinExistence type="inferred from homology"/>
<dbReference type="PANTHER" id="PTHR23088:SF50">
    <property type="entry name" value="HYDROLASE YHCX"/>
    <property type="match status" value="1"/>
</dbReference>
<dbReference type="GO" id="GO:0016787">
    <property type="term" value="F:hydrolase activity"/>
    <property type="evidence" value="ECO:0007669"/>
    <property type="project" value="UniProtKB-KW"/>
</dbReference>
<dbReference type="EMBL" id="JAAOIW010000001">
    <property type="protein sequence ID" value="NHN28968.1"/>
    <property type="molecule type" value="Genomic_DNA"/>
</dbReference>
<dbReference type="CDD" id="cd07574">
    <property type="entry name" value="nitrilase_Rim1_like"/>
    <property type="match status" value="1"/>
</dbReference>
<evidence type="ECO:0000259" key="2">
    <source>
        <dbReference type="PROSITE" id="PS50263"/>
    </source>
</evidence>
<evidence type="ECO:0000313" key="3">
    <source>
        <dbReference type="EMBL" id="NHN28968.1"/>
    </source>
</evidence>